<feature type="domain" description="HTH cro/C1-type" evidence="2">
    <location>
        <begin position="9"/>
        <end position="64"/>
    </location>
</feature>
<dbReference type="AlphaFoldDB" id="A0A1V4J0S0"/>
<sequence>MSNTFGNNLKKYRIEKNIGINELGRKVGVSGAYISSLEAGKKQNPSLDIIDKLSSALDIPSSFLTSNKEIDIFEKFNHYVDTQKINEQIQLINAKTLFFRSLGYEINYANEDEESEYHIKINDTKYTYSQFMNLIDLIQSCIDNVNNLLKN</sequence>
<dbReference type="STRING" id="225345.CLCHR_05290"/>
<keyword evidence="4" id="KW-1185">Reference proteome</keyword>
<dbReference type="Proteomes" id="UP000191056">
    <property type="component" value="Unassembled WGS sequence"/>
</dbReference>
<comment type="caution">
    <text evidence="3">The sequence shown here is derived from an EMBL/GenBank/DDBJ whole genome shotgun (WGS) entry which is preliminary data.</text>
</comment>
<evidence type="ECO:0000313" key="4">
    <source>
        <dbReference type="Proteomes" id="UP000191056"/>
    </source>
</evidence>
<protein>
    <submittedName>
        <fullName evidence="3">HTH-type transcriptional regulator SinR</fullName>
    </submittedName>
</protein>
<dbReference type="PANTHER" id="PTHR46797:SF1">
    <property type="entry name" value="METHYLPHOSPHONATE SYNTHASE"/>
    <property type="match status" value="1"/>
</dbReference>
<dbReference type="OrthoDB" id="9814553at2"/>
<dbReference type="GO" id="GO:0003677">
    <property type="term" value="F:DNA binding"/>
    <property type="evidence" value="ECO:0007669"/>
    <property type="project" value="UniProtKB-KW"/>
</dbReference>
<gene>
    <name evidence="3" type="primary">sinR</name>
    <name evidence="3" type="ORF">CLCHR_05290</name>
</gene>
<keyword evidence="1" id="KW-0238">DNA-binding</keyword>
<dbReference type="CDD" id="cd00093">
    <property type="entry name" value="HTH_XRE"/>
    <property type="match status" value="1"/>
</dbReference>
<name>A0A1V4J0S0_9CLOT</name>
<dbReference type="GO" id="GO:0003700">
    <property type="term" value="F:DNA-binding transcription factor activity"/>
    <property type="evidence" value="ECO:0007669"/>
    <property type="project" value="TreeGrafter"/>
</dbReference>
<proteinExistence type="predicted"/>
<evidence type="ECO:0000256" key="1">
    <source>
        <dbReference type="ARBA" id="ARBA00023125"/>
    </source>
</evidence>
<dbReference type="PANTHER" id="PTHR46797">
    <property type="entry name" value="HTH-TYPE TRANSCRIPTIONAL REGULATOR"/>
    <property type="match status" value="1"/>
</dbReference>
<dbReference type="Gene3D" id="1.10.260.40">
    <property type="entry name" value="lambda repressor-like DNA-binding domains"/>
    <property type="match status" value="1"/>
</dbReference>
<evidence type="ECO:0000259" key="2">
    <source>
        <dbReference type="PROSITE" id="PS50943"/>
    </source>
</evidence>
<dbReference type="InterPro" id="IPR001387">
    <property type="entry name" value="Cro/C1-type_HTH"/>
</dbReference>
<organism evidence="3 4">
    <name type="scientific">Clostridium chromiireducens</name>
    <dbReference type="NCBI Taxonomy" id="225345"/>
    <lineage>
        <taxon>Bacteria</taxon>
        <taxon>Bacillati</taxon>
        <taxon>Bacillota</taxon>
        <taxon>Clostridia</taxon>
        <taxon>Eubacteriales</taxon>
        <taxon>Clostridiaceae</taxon>
        <taxon>Clostridium</taxon>
    </lineage>
</organism>
<evidence type="ECO:0000313" key="3">
    <source>
        <dbReference type="EMBL" id="OPJ65753.1"/>
    </source>
</evidence>
<dbReference type="InterPro" id="IPR050807">
    <property type="entry name" value="TransReg_Diox_bact_type"/>
</dbReference>
<dbReference type="SMART" id="SM00530">
    <property type="entry name" value="HTH_XRE"/>
    <property type="match status" value="1"/>
</dbReference>
<accession>A0A1V4J0S0</accession>
<dbReference type="GO" id="GO:0005829">
    <property type="term" value="C:cytosol"/>
    <property type="evidence" value="ECO:0007669"/>
    <property type="project" value="TreeGrafter"/>
</dbReference>
<dbReference type="PROSITE" id="PS50943">
    <property type="entry name" value="HTH_CROC1"/>
    <property type="match status" value="1"/>
</dbReference>
<dbReference type="RefSeq" id="WP_079438130.1">
    <property type="nucleotide sequence ID" value="NZ_MZGT01000005.1"/>
</dbReference>
<dbReference type="Pfam" id="PF01381">
    <property type="entry name" value="HTH_3"/>
    <property type="match status" value="1"/>
</dbReference>
<dbReference type="SUPFAM" id="SSF47413">
    <property type="entry name" value="lambda repressor-like DNA-binding domains"/>
    <property type="match status" value="1"/>
</dbReference>
<dbReference type="InterPro" id="IPR010982">
    <property type="entry name" value="Lambda_DNA-bd_dom_sf"/>
</dbReference>
<reference evidence="3 4" key="1">
    <citation type="submission" date="2017-03" db="EMBL/GenBank/DDBJ databases">
        <title>Genome sequence of Clostridium chromiireducens DSM 23318.</title>
        <authorList>
            <person name="Poehlein A."/>
            <person name="Daniel R."/>
        </authorList>
    </citation>
    <scope>NUCLEOTIDE SEQUENCE [LARGE SCALE GENOMIC DNA]</scope>
    <source>
        <strain evidence="3 4">DSM 23318</strain>
    </source>
</reference>
<dbReference type="EMBL" id="MZGT01000005">
    <property type="protein sequence ID" value="OPJ65753.1"/>
    <property type="molecule type" value="Genomic_DNA"/>
</dbReference>